<dbReference type="EMBL" id="JQIF01000247">
    <property type="protein sequence ID" value="KGJ50994.1"/>
    <property type="molecule type" value="Genomic_DNA"/>
</dbReference>
<dbReference type="Proteomes" id="UP000503330">
    <property type="component" value="Chromosome"/>
</dbReference>
<evidence type="ECO:0000313" key="7">
    <source>
        <dbReference type="Proteomes" id="UP000503330"/>
    </source>
</evidence>
<dbReference type="Proteomes" id="UP000260025">
    <property type="component" value="Unassembled WGS sequence"/>
</dbReference>
<dbReference type="EMBL" id="CP048838">
    <property type="protein sequence ID" value="QJA02106.1"/>
    <property type="molecule type" value="Genomic_DNA"/>
</dbReference>
<proteinExistence type="predicted"/>
<name>A0A099HZ18_CLOIN</name>
<reference evidence="4 6" key="2">
    <citation type="submission" date="2018-08" db="EMBL/GenBank/DDBJ databases">
        <title>A genome reference for cultivated species of the human gut microbiota.</title>
        <authorList>
            <person name="Zou Y."/>
            <person name="Xue W."/>
            <person name="Luo G."/>
        </authorList>
    </citation>
    <scope>NUCLEOTIDE SEQUENCE [LARGE SCALE GENOMIC DNA]</scope>
    <source>
        <strain evidence="4 6">OF01-2LB</strain>
    </source>
</reference>
<dbReference type="Proteomes" id="UP000030008">
    <property type="component" value="Unassembled WGS sequence"/>
</dbReference>
<evidence type="ECO:0000313" key="5">
    <source>
        <dbReference type="Proteomes" id="UP000030008"/>
    </source>
</evidence>
<dbReference type="OrthoDB" id="1650827at2"/>
<gene>
    <name evidence="1" type="ORF">CIAN88_23355</name>
    <name evidence="4" type="ORF">DXA38_19025</name>
    <name evidence="2" type="ORF">G4D54_06560</name>
    <name evidence="3" type="ORF">G4D54_12690</name>
</gene>
<evidence type="ECO:0000313" key="4">
    <source>
        <dbReference type="EMBL" id="RGC11235.1"/>
    </source>
</evidence>
<sequence>MHYYEVQSQLVVLNNEDAYVASEKALNEFDLLVIDSKEHGFITVSISRKLTNFEAISMPFEISTYLMKMDIEGYLKKKKAEISADVILKKVELKVKEIQYMEKLKKYQRDPKVKALLDEYDALQKDTPIQAEAEENTYDGLSLDDLV</sequence>
<dbReference type="RefSeq" id="WP_002610740.1">
    <property type="nucleotide sequence ID" value="NZ_CABHIW010000020.1"/>
</dbReference>
<dbReference type="EMBL" id="CP048838">
    <property type="protein sequence ID" value="QJA03243.1"/>
    <property type="molecule type" value="Genomic_DNA"/>
</dbReference>
<organism evidence="1 5">
    <name type="scientific">Clostridium innocuum</name>
    <dbReference type="NCBI Taxonomy" id="1522"/>
    <lineage>
        <taxon>Bacteria</taxon>
        <taxon>Bacillati</taxon>
        <taxon>Bacillota</taxon>
        <taxon>Clostridia</taxon>
        <taxon>Eubacteriales</taxon>
        <taxon>Clostridiaceae</taxon>
        <taxon>Clostridium</taxon>
    </lineage>
</organism>
<accession>A0A099HZ18</accession>
<evidence type="ECO:0000313" key="6">
    <source>
        <dbReference type="Proteomes" id="UP000260025"/>
    </source>
</evidence>
<evidence type="ECO:0000313" key="1">
    <source>
        <dbReference type="EMBL" id="KGJ50994.1"/>
    </source>
</evidence>
<dbReference type="AlphaFoldDB" id="A0A099HZ18"/>
<evidence type="ECO:0000313" key="2">
    <source>
        <dbReference type="EMBL" id="QJA02106.1"/>
    </source>
</evidence>
<reference evidence="1 5" key="1">
    <citation type="submission" date="2014-08" db="EMBL/GenBank/DDBJ databases">
        <title>Clostridium innocuum, an unnegligible vancomycin-resistant pathogen causing extra-intestinal infections.</title>
        <authorList>
            <person name="Feng Y."/>
            <person name="Chiu C.-H."/>
        </authorList>
    </citation>
    <scope>NUCLEOTIDE SEQUENCE [LARGE SCALE GENOMIC DNA]</scope>
    <source>
        <strain evidence="1 5">AN88</strain>
    </source>
</reference>
<reference evidence="2 7" key="3">
    <citation type="submission" date="2020-02" db="EMBL/GenBank/DDBJ databases">
        <authorList>
            <person name="Kociolek L.K."/>
            <person name="Ozer E.A."/>
        </authorList>
    </citation>
    <scope>NUCLEOTIDE SEQUENCE [LARGE SCALE GENOMIC DNA]</scope>
    <source>
        <strain evidence="2 7">ATCC 14501</strain>
    </source>
</reference>
<dbReference type="GeneID" id="61926409"/>
<dbReference type="EMBL" id="QVEV01000040">
    <property type="protein sequence ID" value="RGC11235.1"/>
    <property type="molecule type" value="Genomic_DNA"/>
</dbReference>
<protein>
    <submittedName>
        <fullName evidence="1">Uncharacterized protein</fullName>
    </submittedName>
</protein>
<evidence type="ECO:0000313" key="3">
    <source>
        <dbReference type="EMBL" id="QJA03243.1"/>
    </source>
</evidence>